<name>A0AAV6TY32_9ARAC</name>
<feature type="region of interest" description="Disordered" evidence="1">
    <location>
        <begin position="86"/>
        <end position="105"/>
    </location>
</feature>
<sequence length="131" mass="14849">MTNSTLNFRWLPYQLQTSKFQSVQAYLQFSFHFLTASLFNFTSSSKLQGHQTSLQSTTANSKDFQSCYAYPFSYFPQMDGFATEVPKRNSKQKTLNNSRSEHPGGLLHLGELAGRTQGLNNKTNNFSDNIS</sequence>
<evidence type="ECO:0000256" key="1">
    <source>
        <dbReference type="SAM" id="MobiDB-lite"/>
    </source>
</evidence>
<organism evidence="2 3">
    <name type="scientific">Oedothorax gibbosus</name>
    <dbReference type="NCBI Taxonomy" id="931172"/>
    <lineage>
        <taxon>Eukaryota</taxon>
        <taxon>Metazoa</taxon>
        <taxon>Ecdysozoa</taxon>
        <taxon>Arthropoda</taxon>
        <taxon>Chelicerata</taxon>
        <taxon>Arachnida</taxon>
        <taxon>Araneae</taxon>
        <taxon>Araneomorphae</taxon>
        <taxon>Entelegynae</taxon>
        <taxon>Araneoidea</taxon>
        <taxon>Linyphiidae</taxon>
        <taxon>Erigoninae</taxon>
        <taxon>Oedothorax</taxon>
    </lineage>
</organism>
<evidence type="ECO:0000313" key="3">
    <source>
        <dbReference type="Proteomes" id="UP000827092"/>
    </source>
</evidence>
<dbReference type="Proteomes" id="UP000827092">
    <property type="component" value="Unassembled WGS sequence"/>
</dbReference>
<accession>A0AAV6TY32</accession>
<dbReference type="EMBL" id="JAFNEN010000901">
    <property type="protein sequence ID" value="KAG8176266.1"/>
    <property type="molecule type" value="Genomic_DNA"/>
</dbReference>
<dbReference type="AlphaFoldDB" id="A0AAV6TY32"/>
<evidence type="ECO:0000313" key="2">
    <source>
        <dbReference type="EMBL" id="KAG8176266.1"/>
    </source>
</evidence>
<reference evidence="2 3" key="1">
    <citation type="journal article" date="2022" name="Nat. Ecol. Evol.">
        <title>A masculinizing supergene underlies an exaggerated male reproductive morph in a spider.</title>
        <authorList>
            <person name="Hendrickx F."/>
            <person name="De Corte Z."/>
            <person name="Sonet G."/>
            <person name="Van Belleghem S.M."/>
            <person name="Kostlbacher S."/>
            <person name="Vangestel C."/>
        </authorList>
    </citation>
    <scope>NUCLEOTIDE SEQUENCE [LARGE SCALE GENOMIC DNA]</scope>
    <source>
        <strain evidence="2">W744_W776</strain>
    </source>
</reference>
<protein>
    <submittedName>
        <fullName evidence="2">Uncharacterized protein</fullName>
    </submittedName>
</protein>
<keyword evidence="3" id="KW-1185">Reference proteome</keyword>
<proteinExistence type="predicted"/>
<comment type="caution">
    <text evidence="2">The sequence shown here is derived from an EMBL/GenBank/DDBJ whole genome shotgun (WGS) entry which is preliminary data.</text>
</comment>
<gene>
    <name evidence="2" type="ORF">JTE90_012417</name>
</gene>